<accession>A0A6C0KXH2</accession>
<organism evidence="1">
    <name type="scientific">viral metagenome</name>
    <dbReference type="NCBI Taxonomy" id="1070528"/>
    <lineage>
        <taxon>unclassified sequences</taxon>
        <taxon>metagenomes</taxon>
        <taxon>organismal metagenomes</taxon>
    </lineage>
</organism>
<proteinExistence type="predicted"/>
<name>A0A6C0KXH2_9ZZZZ</name>
<evidence type="ECO:0000313" key="1">
    <source>
        <dbReference type="EMBL" id="QHU22672.1"/>
    </source>
</evidence>
<protein>
    <submittedName>
        <fullName evidence="1">Uncharacterized protein</fullName>
    </submittedName>
</protein>
<dbReference type="AlphaFoldDB" id="A0A6C0KXH2"/>
<dbReference type="EMBL" id="MN741017">
    <property type="protein sequence ID" value="QHU22672.1"/>
    <property type="molecule type" value="Genomic_DNA"/>
</dbReference>
<sequence>MENLQSSLNIMDEITTKTKNSLKVIIDKKFFAQEEWKRSLKRKEKKLMTELTNKFYFSVRRAISVSSEKGMYYCVIELPILYFERMPYGGPHDLDWDLSFRTEYDTDDLIYKNGLGKPTTVAYKWLRWITKKDNKDLKVDDKGEERNVPYLGYPISYRIIPQNQHLKRYCKGGAWYEKDDNKLRSNILIEFRWDEIKKNKEKYYHSILIDNSVKRNNDHKIEPQNNELLEQSAWETGGDFYEKDGLGTTWDGRPSSTRITNIEFDLHHLPSGYR</sequence>
<reference evidence="1" key="1">
    <citation type="journal article" date="2020" name="Nature">
        <title>Giant virus diversity and host interactions through global metagenomics.</title>
        <authorList>
            <person name="Schulz F."/>
            <person name="Roux S."/>
            <person name="Paez-Espino D."/>
            <person name="Jungbluth S."/>
            <person name="Walsh D.A."/>
            <person name="Denef V.J."/>
            <person name="McMahon K.D."/>
            <person name="Konstantinidis K.T."/>
            <person name="Eloe-Fadrosh E.A."/>
            <person name="Kyrpides N.C."/>
            <person name="Woyke T."/>
        </authorList>
    </citation>
    <scope>NUCLEOTIDE SEQUENCE</scope>
    <source>
        <strain evidence="1">GVMAG-S-ERX555907-63</strain>
    </source>
</reference>